<feature type="region of interest" description="Disordered" evidence="1">
    <location>
        <begin position="1700"/>
        <end position="1772"/>
    </location>
</feature>
<dbReference type="PANTHER" id="PTHR43308:SF5">
    <property type="entry name" value="S-LAYER PROTEIN _ PEPTIDOGLYCAN ENDO-BETA-N-ACETYLGLUCOSAMINIDASE"/>
    <property type="match status" value="1"/>
</dbReference>
<dbReference type="InterPro" id="IPR001119">
    <property type="entry name" value="SLH_dom"/>
</dbReference>
<name>A0ABN7TKH3_9BACL</name>
<feature type="signal peptide" evidence="2">
    <location>
        <begin position="1"/>
        <end position="23"/>
    </location>
</feature>
<feature type="domain" description="SLH" evidence="3">
    <location>
        <begin position="2058"/>
        <end position="2121"/>
    </location>
</feature>
<accession>A0ABN7TKH3</accession>
<evidence type="ECO:0000313" key="5">
    <source>
        <dbReference type="Proteomes" id="UP000730618"/>
    </source>
</evidence>
<dbReference type="InterPro" id="IPR003961">
    <property type="entry name" value="FN3_dom"/>
</dbReference>
<dbReference type="Pfam" id="PF00395">
    <property type="entry name" value="SLH"/>
    <property type="match status" value="2"/>
</dbReference>
<dbReference type="CDD" id="cd00063">
    <property type="entry name" value="FN3"/>
    <property type="match status" value="1"/>
</dbReference>
<evidence type="ECO:0000256" key="1">
    <source>
        <dbReference type="SAM" id="MobiDB-lite"/>
    </source>
</evidence>
<comment type="caution">
    <text evidence="4">The sequence shown here is derived from an EMBL/GenBank/DDBJ whole genome shotgun (WGS) entry which is preliminary data.</text>
</comment>
<feature type="domain" description="SLH" evidence="3">
    <location>
        <begin position="1923"/>
        <end position="1989"/>
    </location>
</feature>
<dbReference type="RefSeq" id="WP_218099433.1">
    <property type="nucleotide sequence ID" value="NZ_CAJVCE010000008.1"/>
</dbReference>
<evidence type="ECO:0000256" key="2">
    <source>
        <dbReference type="SAM" id="SignalP"/>
    </source>
</evidence>
<evidence type="ECO:0000313" key="4">
    <source>
        <dbReference type="EMBL" id="CAG7643891.1"/>
    </source>
</evidence>
<dbReference type="EMBL" id="CAJVCE010000008">
    <property type="protein sequence ID" value="CAG7643891.1"/>
    <property type="molecule type" value="Genomic_DNA"/>
</dbReference>
<dbReference type="PANTHER" id="PTHR43308">
    <property type="entry name" value="OUTER MEMBRANE PROTEIN ALPHA-RELATED"/>
    <property type="match status" value="1"/>
</dbReference>
<sequence length="2122" mass="228762">MRFGKKLLSSLLALVMTALPATATVTMAVEDNAAKLDMKNDFVSVSVHKNTGRFSVRTVGGSPLKEGDNDKALLFVHRVPETSFTTFRINGKDYIYGNHYGILQSDGKFTYNPAVQGLTSESEWSIEGLKIKQTLVLLEDKANPNVGNVKVTYTVRNGTTEDKQVGSRILLDTMLGAEDASPVSVSGSSTFIRKETELKQAPVYWKAVDDPLAPRVTSYGLLNGWGNTSPDRMIFAHWNGISETKWDYAVHPELDFTSKQNPYGAADSAVALYWDPATLRAGEEQVYETYYGLGSFYTTLSKANYNLQLFSPEKLTLNSGKDGYNEQQFAIEVELDNTVDKASPLANVTASLNLPEELELVPGDKAVKSLAGVAVNEAKSLKWMVKAKPQANYRAVRYQVAVQAEGQDEIVRTNYIILPALTGRPPDIQVYDVFPRKLFSADMEKSIALKGKGFDVLKGSTSWGAQLIREGDGQSFSISLSDVTVLYDGIMTIRLDDALFTGKDARNGMYKLRINTAYGAYEQRIELTPEVQYKSRSYGILLVVGTKNSYDIVPVDSEAKLTELKGQYAAAGKRILLELRGNVKEVPDAAGSFYELESGGTINSVIRFDTNRDVWEAYRTQSTTMRIQKQKQDAQHGGDYIEMAGIGILSIPNFPFMSGEFRIELEDGKAYSLSADPQAGEEPIEIGWAVQSGKYAVQQMDFFPVKIKNAVVGEQSVTFGGSLALNFGALHKVGRIGPGIGEEEEMGFDGDGVSVRIDVDEARYGIRQANDRTGAKGTFGLLGLRAEGEAGFPEDLIPGIDLGASGRVAIDTIDRKYEVEANVKFQVLELGGLFTLRFTEGHIPIPDNFLFVIGGDPGIPIIPTTPVAYITKGGGGFKNLYDTLLGNFEVLPPLKLVMIGGIDIAKVVKADNATLELSMRGVEFSTELEIARLKILKEVYGHMLLMDSLRKLGLSVKIGAKLEIFDIVTGEVYASFGYDSSKQGFFGPITLAGGGKVSVHVPKAIPIIGGAELGSAEAELSTEQAYFSAKLLDIPVSLTYRWGDSAPKLASLGMDPRTIGRLEQGVASKTFYNEETGAVEGTMQFGTNIRKAGRSDDKLAALQPMSPTVTATADGLEHRIRIANQEYAFLEFAFSGAVPKLQVYRPDGSLYTLKENVNYRIQEIPAEESESGKLEQRMYVSLVKPQSGEWKVASDKPVQSALYEVTAPPVLTGVQVKQTGSHSIQVNWQGEHVTDEKVALYITENAGNDAGRLLKDDIAAGNGMAEYTLPASMASGTYYVKAVLYKDGTSYSSKTAEEPVTVVNPYQPSAPSDIRVGPAGNGLLQVDWSMKETADGYYLQVLDEANQPIKEAGVIEVKGDRRQAVIGGSLQGENGSPIGIKPGQTYKVSVTAYKNAEEVQNFGSPSYSGNVYVPVPAPAKLQLHIDAVDGGIVREAYDETGQLYYSVNRSQAVLRMSSDQNVTASMKMNGASVLEDNQRKTVWQQPVMLKEGSNLVNVLAVNEKGDTSVAGIKIVADTAAPELKLESPSAGQAVGNGESVIVKGVTEAGSMIAVNGTPVAVTGPGMFETSLSMAGTMSKKLVVTAEDAAGNVTAYETNVANPSIDAIESVHIHHAAAGDDTVGLRGKRQLQLVGTDAGGKEYVIDGGNVSWDILDGDKLGMVSETGLVEAGEHEGNMVVKASYRLSEKYALEDAVTVKIRANGGSDPGPGTKPENENDDMYRLPPENPDPDQGTGSSGGNEPGNGDGTASNGVGGTGNAPAAPGTAAPGTPAQSEFERVIRNIIENEKNVEFLKSVTLSPDGDTFISIGEDAELTVPRQTLGKAVGLGIGRVRDSKAYEDGGKKVAGRIYEFKFNTPMELNRPALLRFRFNPQLVSDAGKLAVYWRNERKGRWEYVGGQLNAAEHTVTAQVQHFSKYALLENHDFVRFGDMDGRWSQDIVYRLASIGIVNGSGTAGAEVFEPERHITRQEFMKLMAGLTQTPPAESDADLGRTFADAGQVQPWAVPYVKAAVKRSWVGGTTGASGLNLEPLRSITRAEATAMIGRMLSGVTGPAPGGTLPFADAGSVPTWSREHVEALYANGIIAGYPDDTFRADAPITREEAASMIGKTLDLLYKTGKEIR</sequence>
<feature type="domain" description="SLH" evidence="3">
    <location>
        <begin position="1991"/>
        <end position="2057"/>
    </location>
</feature>
<organism evidence="4 5">
    <name type="scientific">Paenibacillus allorhizosphaerae</name>
    <dbReference type="NCBI Taxonomy" id="2849866"/>
    <lineage>
        <taxon>Bacteria</taxon>
        <taxon>Bacillati</taxon>
        <taxon>Bacillota</taxon>
        <taxon>Bacilli</taxon>
        <taxon>Bacillales</taxon>
        <taxon>Paenibacillaceae</taxon>
        <taxon>Paenibacillus</taxon>
    </lineage>
</organism>
<keyword evidence="2" id="KW-0732">Signal</keyword>
<proteinExistence type="predicted"/>
<keyword evidence="5" id="KW-1185">Reference proteome</keyword>
<feature type="compositionally biased region" description="Low complexity" evidence="1">
    <location>
        <begin position="1758"/>
        <end position="1772"/>
    </location>
</feature>
<dbReference type="Proteomes" id="UP000730618">
    <property type="component" value="Unassembled WGS sequence"/>
</dbReference>
<gene>
    <name evidence="4" type="ORF">PAECIP111802_03104</name>
</gene>
<evidence type="ECO:0000259" key="3">
    <source>
        <dbReference type="PROSITE" id="PS51272"/>
    </source>
</evidence>
<protein>
    <recommendedName>
        <fullName evidence="3">SLH domain-containing protein</fullName>
    </recommendedName>
</protein>
<dbReference type="InterPro" id="IPR051465">
    <property type="entry name" value="Cell_Envelope_Struct_Comp"/>
</dbReference>
<reference evidence="4 5" key="1">
    <citation type="submission" date="2021-06" db="EMBL/GenBank/DDBJ databases">
        <authorList>
            <person name="Criscuolo A."/>
        </authorList>
    </citation>
    <scope>NUCLEOTIDE SEQUENCE [LARGE SCALE GENOMIC DNA]</scope>
    <source>
        <strain evidence="5">CIP 111802</strain>
    </source>
</reference>
<feature type="chain" id="PRO_5047283041" description="SLH domain-containing protein" evidence="2">
    <location>
        <begin position="24"/>
        <end position="2122"/>
    </location>
</feature>
<feature type="compositionally biased region" description="Gly residues" evidence="1">
    <location>
        <begin position="1735"/>
        <end position="1757"/>
    </location>
</feature>
<dbReference type="PROSITE" id="PS51272">
    <property type="entry name" value="SLH"/>
    <property type="match status" value="3"/>
</dbReference>